<dbReference type="GeneID" id="20317910"/>
<protein>
    <submittedName>
        <fullName evidence="1">Uncharacterized protein</fullName>
    </submittedName>
</protein>
<name>A0A074ZRK4_OPIVI</name>
<keyword evidence="2" id="KW-1185">Reference proteome</keyword>
<dbReference type="AlphaFoldDB" id="A0A074ZRK4"/>
<dbReference type="CTD" id="20317910"/>
<evidence type="ECO:0000313" key="2">
    <source>
        <dbReference type="Proteomes" id="UP000054324"/>
    </source>
</evidence>
<dbReference type="Proteomes" id="UP000054324">
    <property type="component" value="Unassembled WGS sequence"/>
</dbReference>
<dbReference type="RefSeq" id="XP_009166534.1">
    <property type="nucleotide sequence ID" value="XM_009168270.1"/>
</dbReference>
<gene>
    <name evidence="1" type="ORF">T265_03723</name>
</gene>
<dbReference type="KEGG" id="ovi:T265_03723"/>
<sequence length="120" mass="13244">MRDISFSVKGRVYNAAARSALLYGRCAPRTSKDFQCLTIDAFGALPESGGNAGSVILSEGLLSLIWCPHRDWDDDHVSTNFQGLDCSYLPLDFEEDVEAAEVDTVRGYFLALNAFFRGQI</sequence>
<reference evidence="1 2" key="1">
    <citation type="submission" date="2013-11" db="EMBL/GenBank/DDBJ databases">
        <title>Opisthorchis viverrini - life in the bile duct.</title>
        <authorList>
            <person name="Young N.D."/>
            <person name="Nagarajan N."/>
            <person name="Lin S.J."/>
            <person name="Korhonen P.K."/>
            <person name="Jex A.R."/>
            <person name="Hall R.S."/>
            <person name="Safavi-Hemami H."/>
            <person name="Kaewkong W."/>
            <person name="Bertrand D."/>
            <person name="Gao S."/>
            <person name="Seet Q."/>
            <person name="Wongkham S."/>
            <person name="Teh B.T."/>
            <person name="Wongkham C."/>
            <person name="Intapan P.M."/>
            <person name="Maleewong W."/>
            <person name="Yang X."/>
            <person name="Hu M."/>
            <person name="Wang Z."/>
            <person name="Hofmann A."/>
            <person name="Sternberg P.W."/>
            <person name="Tan P."/>
            <person name="Wang J."/>
            <person name="Gasser R.B."/>
        </authorList>
    </citation>
    <scope>NUCLEOTIDE SEQUENCE [LARGE SCALE GENOMIC DNA]</scope>
</reference>
<evidence type="ECO:0000313" key="1">
    <source>
        <dbReference type="EMBL" id="KER29706.1"/>
    </source>
</evidence>
<dbReference type="EMBL" id="KL596673">
    <property type="protein sequence ID" value="KER29706.1"/>
    <property type="molecule type" value="Genomic_DNA"/>
</dbReference>
<proteinExistence type="predicted"/>
<accession>A0A074ZRK4</accession>
<organism evidence="1 2">
    <name type="scientific">Opisthorchis viverrini</name>
    <name type="common">Southeast Asian liver fluke</name>
    <dbReference type="NCBI Taxonomy" id="6198"/>
    <lineage>
        <taxon>Eukaryota</taxon>
        <taxon>Metazoa</taxon>
        <taxon>Spiralia</taxon>
        <taxon>Lophotrochozoa</taxon>
        <taxon>Platyhelminthes</taxon>
        <taxon>Trematoda</taxon>
        <taxon>Digenea</taxon>
        <taxon>Opisthorchiida</taxon>
        <taxon>Opisthorchiata</taxon>
        <taxon>Opisthorchiidae</taxon>
        <taxon>Opisthorchis</taxon>
    </lineage>
</organism>